<feature type="compositionally biased region" description="Pro residues" evidence="1">
    <location>
        <begin position="143"/>
        <end position="158"/>
    </location>
</feature>
<evidence type="ECO:0000313" key="3">
    <source>
        <dbReference type="EMBL" id="ROT76086.1"/>
    </source>
</evidence>
<feature type="compositionally biased region" description="Low complexity" evidence="1">
    <location>
        <begin position="99"/>
        <end position="120"/>
    </location>
</feature>
<feature type="transmembrane region" description="Helical" evidence="2">
    <location>
        <begin position="349"/>
        <end position="373"/>
    </location>
</feature>
<protein>
    <submittedName>
        <fullName evidence="3">Uncharacterized protein</fullName>
    </submittedName>
</protein>
<evidence type="ECO:0000256" key="1">
    <source>
        <dbReference type="SAM" id="MobiDB-lite"/>
    </source>
</evidence>
<dbReference type="AlphaFoldDB" id="A0A3R7QS07"/>
<evidence type="ECO:0000256" key="2">
    <source>
        <dbReference type="SAM" id="Phobius"/>
    </source>
</evidence>
<keyword evidence="4" id="KW-1185">Reference proteome</keyword>
<feature type="region of interest" description="Disordered" evidence="1">
    <location>
        <begin position="1"/>
        <end position="29"/>
    </location>
</feature>
<organism evidence="3 4">
    <name type="scientific">Penaeus vannamei</name>
    <name type="common">Whiteleg shrimp</name>
    <name type="synonym">Litopenaeus vannamei</name>
    <dbReference type="NCBI Taxonomy" id="6689"/>
    <lineage>
        <taxon>Eukaryota</taxon>
        <taxon>Metazoa</taxon>
        <taxon>Ecdysozoa</taxon>
        <taxon>Arthropoda</taxon>
        <taxon>Crustacea</taxon>
        <taxon>Multicrustacea</taxon>
        <taxon>Malacostraca</taxon>
        <taxon>Eumalacostraca</taxon>
        <taxon>Eucarida</taxon>
        <taxon>Decapoda</taxon>
        <taxon>Dendrobranchiata</taxon>
        <taxon>Penaeoidea</taxon>
        <taxon>Penaeidae</taxon>
        <taxon>Penaeus</taxon>
    </lineage>
</organism>
<keyword evidence="2" id="KW-0472">Membrane</keyword>
<feature type="region of interest" description="Disordered" evidence="1">
    <location>
        <begin position="73"/>
        <end position="160"/>
    </location>
</feature>
<name>A0A3R7QS07_PENVA</name>
<keyword evidence="2" id="KW-1133">Transmembrane helix</keyword>
<feature type="transmembrane region" description="Helical" evidence="2">
    <location>
        <begin position="203"/>
        <end position="224"/>
    </location>
</feature>
<feature type="compositionally biased region" description="Pro residues" evidence="1">
    <location>
        <begin position="121"/>
        <end position="136"/>
    </location>
</feature>
<gene>
    <name evidence="3" type="ORF">C7M84_005333</name>
</gene>
<dbReference type="EMBL" id="QCYY01001695">
    <property type="protein sequence ID" value="ROT76086.1"/>
    <property type="molecule type" value="Genomic_DNA"/>
</dbReference>
<feature type="transmembrane region" description="Helical" evidence="2">
    <location>
        <begin position="278"/>
        <end position="300"/>
    </location>
</feature>
<reference evidence="3 4" key="2">
    <citation type="submission" date="2019-01" db="EMBL/GenBank/DDBJ databases">
        <title>The decoding of complex shrimp genome reveals the adaptation for benthos swimmer, frequently molting mechanism and breeding impact on genome.</title>
        <authorList>
            <person name="Sun Y."/>
            <person name="Gao Y."/>
            <person name="Yu Y."/>
        </authorList>
    </citation>
    <scope>NUCLEOTIDE SEQUENCE [LARGE SCALE GENOMIC DNA]</scope>
    <source>
        <tissue evidence="3">Muscle</tissue>
    </source>
</reference>
<feature type="transmembrane region" description="Helical" evidence="2">
    <location>
        <begin position="312"/>
        <end position="329"/>
    </location>
</feature>
<dbReference type="Proteomes" id="UP000283509">
    <property type="component" value="Unassembled WGS sequence"/>
</dbReference>
<reference evidence="3 4" key="1">
    <citation type="submission" date="2018-04" db="EMBL/GenBank/DDBJ databases">
        <authorList>
            <person name="Zhang X."/>
            <person name="Yuan J."/>
            <person name="Li F."/>
            <person name="Xiang J."/>
        </authorList>
    </citation>
    <scope>NUCLEOTIDE SEQUENCE [LARGE SCALE GENOMIC DNA]</scope>
    <source>
        <tissue evidence="3">Muscle</tissue>
    </source>
</reference>
<sequence>MRPVNSRATEPSIDSHRPEVTSATIGDRFLRQSPTKPSFAFANKVIACEATTWLPAGGSISYYNPSIPCHEKDGTLPPSLPPSGPSNSPSSSLPPLPKSPSSSLHLLPPALSSSPGLGLPPTAPPLSPPSPSPPKIHPLQPLSFPPHRPSPLPSPSTIPSPSFSPSSLTVPCCPLSLASPPPLLSHLPLPLFPPSQQPLRPSAIFFPVLAPLPFVFSFVSLLTAPSHSSFLLPTSFQALPCHQPLPSPLPILPPPAPLLPLPSPSHPILSSSLPSRQPVSSCLFFFVLFFPSFISSLALSPFPFSGHFPTSLLFHSAPSPLFAITLLLLPPPPPSPLSLFSYQALNKGVSSITFLYLCLIFPSFLTLYLSLAFPRTRVR</sequence>
<proteinExistence type="predicted"/>
<accession>A0A3R7QS07</accession>
<evidence type="ECO:0000313" key="4">
    <source>
        <dbReference type="Proteomes" id="UP000283509"/>
    </source>
</evidence>
<keyword evidence="2" id="KW-0812">Transmembrane</keyword>
<comment type="caution">
    <text evidence="3">The sequence shown here is derived from an EMBL/GenBank/DDBJ whole genome shotgun (WGS) entry which is preliminary data.</text>
</comment>